<dbReference type="CDD" id="cd00402">
    <property type="entry name" value="Riboflavin_synthase_like"/>
    <property type="match status" value="1"/>
</dbReference>
<dbReference type="FunFam" id="2.40.30.20:FF:000003">
    <property type="entry name" value="Riboflavin synthase, alpha subunit"/>
    <property type="match status" value="1"/>
</dbReference>
<evidence type="ECO:0000256" key="7">
    <source>
        <dbReference type="ARBA" id="ARBA00022619"/>
    </source>
</evidence>
<dbReference type="EC" id="2.5.1.9" evidence="5 10"/>
<keyword evidence="7" id="KW-0686">Riboflavin biosynthesis</keyword>
<dbReference type="PIRSF" id="PIRSF000498">
    <property type="entry name" value="Riboflavin_syn_A"/>
    <property type="match status" value="1"/>
</dbReference>
<protein>
    <recommendedName>
        <fullName evidence="6 10">Riboflavin synthase</fullName>
        <ecNumber evidence="5 10">2.5.1.9</ecNumber>
    </recommendedName>
</protein>
<dbReference type="AlphaFoldDB" id="A0A1G6CKK3"/>
<dbReference type="SUPFAM" id="SSF63380">
    <property type="entry name" value="Riboflavin synthase domain-like"/>
    <property type="match status" value="2"/>
</dbReference>
<evidence type="ECO:0000256" key="11">
    <source>
        <dbReference type="PROSITE-ProRule" id="PRU00524"/>
    </source>
</evidence>
<dbReference type="InterPro" id="IPR001783">
    <property type="entry name" value="Lumazine-bd"/>
</dbReference>
<organism evidence="13 14">
    <name type="scientific">Eubacterium oxidoreducens</name>
    <dbReference type="NCBI Taxonomy" id="1732"/>
    <lineage>
        <taxon>Bacteria</taxon>
        <taxon>Bacillati</taxon>
        <taxon>Bacillota</taxon>
        <taxon>Clostridia</taxon>
        <taxon>Eubacteriales</taxon>
        <taxon>Eubacteriaceae</taxon>
        <taxon>Eubacterium</taxon>
    </lineage>
</organism>
<dbReference type="EMBL" id="FMXR01000021">
    <property type="protein sequence ID" value="SDB33272.1"/>
    <property type="molecule type" value="Genomic_DNA"/>
</dbReference>
<dbReference type="Pfam" id="PF00677">
    <property type="entry name" value="Lum_binding"/>
    <property type="match status" value="2"/>
</dbReference>
<dbReference type="InterPro" id="IPR017938">
    <property type="entry name" value="Riboflavin_synthase-like_b-brl"/>
</dbReference>
<evidence type="ECO:0000256" key="5">
    <source>
        <dbReference type="ARBA" id="ARBA00012827"/>
    </source>
</evidence>
<dbReference type="NCBIfam" id="TIGR00187">
    <property type="entry name" value="ribE"/>
    <property type="match status" value="1"/>
</dbReference>
<keyword evidence="8" id="KW-0808">Transferase</keyword>
<dbReference type="PANTHER" id="PTHR21098:SF12">
    <property type="entry name" value="RIBOFLAVIN SYNTHASE"/>
    <property type="match status" value="1"/>
</dbReference>
<comment type="subunit">
    <text evidence="4">Homotrimer.</text>
</comment>
<evidence type="ECO:0000313" key="14">
    <source>
        <dbReference type="Proteomes" id="UP000199228"/>
    </source>
</evidence>
<sequence>MFTGIVEEVGTLINIKKAAKSCVLTIGADKVLEGTQIGDSIALNGVCLTVTTIGKGSYTADVMHETLSRSSLSELTAKTPVNLERAMSAEGRFGGHIVSGHIDGTGTVCGIEKDDNAIWYTIAADASILRYVVEKGSIAIDGISLTVAYVDDSCFKVSIIPHTQAETNLYTKKVGSLVNLECDIIGKYVEKLMQPAPQEEKTAGGITKEFLLEHGF</sequence>
<dbReference type="Proteomes" id="UP000199228">
    <property type="component" value="Unassembled WGS sequence"/>
</dbReference>
<evidence type="ECO:0000256" key="9">
    <source>
        <dbReference type="ARBA" id="ARBA00022737"/>
    </source>
</evidence>
<dbReference type="STRING" id="1732.SAMN02910417_02464"/>
<keyword evidence="14" id="KW-1185">Reference proteome</keyword>
<evidence type="ECO:0000259" key="12">
    <source>
        <dbReference type="PROSITE" id="PS51177"/>
    </source>
</evidence>
<feature type="repeat" description="Lumazine-binding" evidence="11">
    <location>
        <begin position="97"/>
        <end position="193"/>
    </location>
</feature>
<dbReference type="InterPro" id="IPR023366">
    <property type="entry name" value="ATP_synth_asu-like_sf"/>
</dbReference>
<dbReference type="RefSeq" id="WP_090174657.1">
    <property type="nucleotide sequence ID" value="NZ_FMXR01000021.1"/>
</dbReference>
<evidence type="ECO:0000256" key="8">
    <source>
        <dbReference type="ARBA" id="ARBA00022679"/>
    </source>
</evidence>
<dbReference type="PROSITE" id="PS51177">
    <property type="entry name" value="LUMAZINE_BIND"/>
    <property type="match status" value="2"/>
</dbReference>
<dbReference type="GO" id="GO:0004746">
    <property type="term" value="F:riboflavin synthase activity"/>
    <property type="evidence" value="ECO:0007669"/>
    <property type="project" value="UniProtKB-UniRule"/>
</dbReference>
<accession>A0A1G6CKK3</accession>
<proteinExistence type="predicted"/>
<reference evidence="13 14" key="1">
    <citation type="submission" date="2016-10" db="EMBL/GenBank/DDBJ databases">
        <authorList>
            <person name="de Groot N.N."/>
        </authorList>
    </citation>
    <scope>NUCLEOTIDE SEQUENCE [LARGE SCALE GENOMIC DNA]</scope>
    <source>
        <strain evidence="13 14">DSM 3217</strain>
    </source>
</reference>
<dbReference type="Gene3D" id="2.40.30.20">
    <property type="match status" value="2"/>
</dbReference>
<evidence type="ECO:0000256" key="3">
    <source>
        <dbReference type="ARBA" id="ARBA00004887"/>
    </source>
</evidence>
<evidence type="ECO:0000256" key="4">
    <source>
        <dbReference type="ARBA" id="ARBA00011233"/>
    </source>
</evidence>
<evidence type="ECO:0000256" key="2">
    <source>
        <dbReference type="ARBA" id="ARBA00002803"/>
    </source>
</evidence>
<dbReference type="PANTHER" id="PTHR21098">
    <property type="entry name" value="RIBOFLAVIN SYNTHASE ALPHA CHAIN"/>
    <property type="match status" value="1"/>
</dbReference>
<comment type="pathway">
    <text evidence="3">Cofactor biosynthesis; riboflavin biosynthesis; riboflavin from 2-hydroxy-3-oxobutyl phosphate and 5-amino-6-(D-ribitylamino)uracil: step 2/2.</text>
</comment>
<evidence type="ECO:0000256" key="1">
    <source>
        <dbReference type="ARBA" id="ARBA00000968"/>
    </source>
</evidence>
<dbReference type="OrthoDB" id="9788537at2"/>
<dbReference type="NCBIfam" id="NF009566">
    <property type="entry name" value="PRK13020.1"/>
    <property type="match status" value="1"/>
</dbReference>
<name>A0A1G6CKK3_EUBOX</name>
<evidence type="ECO:0000313" key="13">
    <source>
        <dbReference type="EMBL" id="SDB33272.1"/>
    </source>
</evidence>
<evidence type="ECO:0000256" key="10">
    <source>
        <dbReference type="NCBIfam" id="TIGR00187"/>
    </source>
</evidence>
<gene>
    <name evidence="13" type="ORF">SAMN02910417_02464</name>
</gene>
<comment type="function">
    <text evidence="2">Catalyzes the dismutation of two molecules of 6,7-dimethyl-8-ribityllumazine, resulting in the formation of riboflavin and 5-amino-6-(D-ribitylamino)uracil.</text>
</comment>
<dbReference type="NCBIfam" id="NF006767">
    <property type="entry name" value="PRK09289.1"/>
    <property type="match status" value="1"/>
</dbReference>
<feature type="domain" description="Lumazine-binding" evidence="12">
    <location>
        <begin position="1"/>
        <end position="96"/>
    </location>
</feature>
<evidence type="ECO:0000256" key="6">
    <source>
        <dbReference type="ARBA" id="ARBA00013950"/>
    </source>
</evidence>
<feature type="domain" description="Lumazine-binding" evidence="12">
    <location>
        <begin position="97"/>
        <end position="193"/>
    </location>
</feature>
<dbReference type="FunFam" id="2.40.30.20:FF:000004">
    <property type="entry name" value="Riboflavin synthase, alpha subunit"/>
    <property type="match status" value="1"/>
</dbReference>
<dbReference type="InterPro" id="IPR026017">
    <property type="entry name" value="Lumazine-bd_dom"/>
</dbReference>
<feature type="repeat" description="Lumazine-binding" evidence="11">
    <location>
        <begin position="1"/>
        <end position="96"/>
    </location>
</feature>
<comment type="catalytic activity">
    <reaction evidence="1">
        <text>2 6,7-dimethyl-8-(1-D-ribityl)lumazine + H(+) = 5-amino-6-(D-ribitylamino)uracil + riboflavin</text>
        <dbReference type="Rhea" id="RHEA:20772"/>
        <dbReference type="ChEBI" id="CHEBI:15378"/>
        <dbReference type="ChEBI" id="CHEBI:15934"/>
        <dbReference type="ChEBI" id="CHEBI:57986"/>
        <dbReference type="ChEBI" id="CHEBI:58201"/>
        <dbReference type="EC" id="2.5.1.9"/>
    </reaction>
</comment>
<keyword evidence="9" id="KW-0677">Repeat</keyword>
<dbReference type="GO" id="GO:0009231">
    <property type="term" value="P:riboflavin biosynthetic process"/>
    <property type="evidence" value="ECO:0007669"/>
    <property type="project" value="UniProtKB-KW"/>
</dbReference>